<dbReference type="AlphaFoldDB" id="A0A3B1CCI2"/>
<dbReference type="EMBL" id="UOGC01000164">
    <property type="protein sequence ID" value="VAX24361.1"/>
    <property type="molecule type" value="Genomic_DNA"/>
</dbReference>
<reference evidence="1" key="1">
    <citation type="submission" date="2018-06" db="EMBL/GenBank/DDBJ databases">
        <authorList>
            <person name="Zhirakovskaya E."/>
        </authorList>
    </citation>
    <scope>NUCLEOTIDE SEQUENCE</scope>
</reference>
<gene>
    <name evidence="1" type="ORF">MNBD_NITROSPINAE01-143</name>
</gene>
<protein>
    <submittedName>
        <fullName evidence="1">Uncharacterized protein</fullName>
    </submittedName>
</protein>
<organism evidence="1">
    <name type="scientific">hydrothermal vent metagenome</name>
    <dbReference type="NCBI Taxonomy" id="652676"/>
    <lineage>
        <taxon>unclassified sequences</taxon>
        <taxon>metagenomes</taxon>
        <taxon>ecological metagenomes</taxon>
    </lineage>
</organism>
<evidence type="ECO:0000313" key="1">
    <source>
        <dbReference type="EMBL" id="VAX24361.1"/>
    </source>
</evidence>
<sequence>MKAFYEHQRAVKSTLTEDQVNELIESSKVANNKIATAVDTDAAILSGKVLKRLKQYQDEITTAEETPTRYECLARSLSATDNCLNEFIEISQKDLQK</sequence>
<accession>A0A3B1CCI2</accession>
<name>A0A3B1CCI2_9ZZZZ</name>
<proteinExistence type="predicted"/>